<evidence type="ECO:0000313" key="2">
    <source>
        <dbReference type="Proteomes" id="UP000236333"/>
    </source>
</evidence>
<gene>
    <name evidence="1" type="ORF">TSOC_014863</name>
</gene>
<dbReference type="OrthoDB" id="549656at2759"/>
<keyword evidence="2" id="KW-1185">Reference proteome</keyword>
<organism evidence="1 2">
    <name type="scientific">Tetrabaena socialis</name>
    <dbReference type="NCBI Taxonomy" id="47790"/>
    <lineage>
        <taxon>Eukaryota</taxon>
        <taxon>Viridiplantae</taxon>
        <taxon>Chlorophyta</taxon>
        <taxon>core chlorophytes</taxon>
        <taxon>Chlorophyceae</taxon>
        <taxon>CS clade</taxon>
        <taxon>Chlamydomonadales</taxon>
        <taxon>Tetrabaenaceae</taxon>
        <taxon>Tetrabaena</taxon>
    </lineage>
</organism>
<proteinExistence type="predicted"/>
<dbReference type="Proteomes" id="UP000236333">
    <property type="component" value="Unassembled WGS sequence"/>
</dbReference>
<evidence type="ECO:0000313" key="1">
    <source>
        <dbReference type="EMBL" id="PNG99360.1"/>
    </source>
</evidence>
<sequence length="96" mass="10161">MPYNGPPPALLEGVRQVLAARVPTGRMPPEKLDGLLRFLRVLSRSPSLPGAGADAGVLGPLCSLAEADLQRRMAIYAPGPLAGGWSSNTRRTREEA</sequence>
<reference evidence="1 2" key="1">
    <citation type="journal article" date="2017" name="Mol. Biol. Evol.">
        <title>The 4-celled Tetrabaena socialis nuclear genome reveals the essential components for genetic control of cell number at the origin of multicellularity in the volvocine lineage.</title>
        <authorList>
            <person name="Featherston J."/>
            <person name="Arakaki Y."/>
            <person name="Hanschen E.R."/>
            <person name="Ferris P.J."/>
            <person name="Michod R.E."/>
            <person name="Olson B.J.S.C."/>
            <person name="Nozaki H."/>
            <person name="Durand P.M."/>
        </authorList>
    </citation>
    <scope>NUCLEOTIDE SEQUENCE [LARGE SCALE GENOMIC DNA]</scope>
    <source>
        <strain evidence="1 2">NIES-571</strain>
    </source>
</reference>
<dbReference type="AlphaFoldDB" id="A0A2J7ZGF9"/>
<comment type="caution">
    <text evidence="1">The sequence shown here is derived from an EMBL/GenBank/DDBJ whole genome shotgun (WGS) entry which is preliminary data.</text>
</comment>
<dbReference type="EMBL" id="PGGS01003116">
    <property type="protein sequence ID" value="PNG99360.1"/>
    <property type="molecule type" value="Genomic_DNA"/>
</dbReference>
<name>A0A2J7ZGF9_9CHLO</name>
<accession>A0A2J7ZGF9</accession>
<protein>
    <submittedName>
        <fullName evidence="1">Uncharacterized protein</fullName>
    </submittedName>
</protein>